<name>A0ACC1LFY6_9FUNG</name>
<accession>A0ACC1LFY6</accession>
<reference evidence="1" key="1">
    <citation type="submission" date="2022-07" db="EMBL/GenBank/DDBJ databases">
        <title>Phylogenomic reconstructions and comparative analyses of Kickxellomycotina fungi.</title>
        <authorList>
            <person name="Reynolds N.K."/>
            <person name="Stajich J.E."/>
            <person name="Barry K."/>
            <person name="Grigoriev I.V."/>
            <person name="Crous P."/>
            <person name="Smith M.E."/>
        </authorList>
    </citation>
    <scope>NUCLEOTIDE SEQUENCE</scope>
    <source>
        <strain evidence="1">BCRC 34780</strain>
    </source>
</reference>
<comment type="caution">
    <text evidence="1">The sequence shown here is derived from an EMBL/GenBank/DDBJ whole genome shotgun (WGS) entry which is preliminary data.</text>
</comment>
<protein>
    <submittedName>
        <fullName evidence="1">Uncharacterized protein</fullName>
    </submittedName>
</protein>
<evidence type="ECO:0000313" key="1">
    <source>
        <dbReference type="EMBL" id="KAJ2807437.1"/>
    </source>
</evidence>
<dbReference type="Proteomes" id="UP001140087">
    <property type="component" value="Unassembled WGS sequence"/>
</dbReference>
<dbReference type="EMBL" id="JANBUN010000056">
    <property type="protein sequence ID" value="KAJ2807437.1"/>
    <property type="molecule type" value="Genomic_DNA"/>
</dbReference>
<proteinExistence type="predicted"/>
<keyword evidence="2" id="KW-1185">Reference proteome</keyword>
<evidence type="ECO:0000313" key="2">
    <source>
        <dbReference type="Proteomes" id="UP001140087"/>
    </source>
</evidence>
<organism evidence="1 2">
    <name type="scientific">Coemansia helicoidea</name>
    <dbReference type="NCBI Taxonomy" id="1286919"/>
    <lineage>
        <taxon>Eukaryota</taxon>
        <taxon>Fungi</taxon>
        <taxon>Fungi incertae sedis</taxon>
        <taxon>Zoopagomycota</taxon>
        <taxon>Kickxellomycotina</taxon>
        <taxon>Kickxellomycetes</taxon>
        <taxon>Kickxellales</taxon>
        <taxon>Kickxellaceae</taxon>
        <taxon>Coemansia</taxon>
    </lineage>
</organism>
<sequence>MDRSGATSIIGRLEAAGGPFDAPLRYTLAVTALAAANAPQLIAEVTAHCCAELPHADAVRFVEMAREALVKMVSTIGAPRAINGAAALAEATDAAVRMALPTDSRRCGAEYQYEAMCRRGRELWRDVYGSQADRLQAQIGAWSPDLIEVIQTDLYGRLLSDCRVLDAKTTELCAICSLVPLDVPAQLKSHVRGAGLLGAASDEIAAAAAIAEAACAHAAAR</sequence>
<gene>
    <name evidence="1" type="ORF">H4R21_000471</name>
</gene>